<gene>
    <name evidence="2" type="ORF">GCM10010171_16330</name>
</gene>
<keyword evidence="3" id="KW-1185">Reference proteome</keyword>
<keyword evidence="1" id="KW-0812">Transmembrane</keyword>
<evidence type="ECO:0000313" key="2">
    <source>
        <dbReference type="EMBL" id="GGS23929.1"/>
    </source>
</evidence>
<feature type="transmembrane region" description="Helical" evidence="1">
    <location>
        <begin position="76"/>
        <end position="98"/>
    </location>
</feature>
<name>A0A918G9D6_9PSEU</name>
<keyword evidence="1" id="KW-1133">Transmembrane helix</keyword>
<dbReference type="Proteomes" id="UP000660680">
    <property type="component" value="Unassembled WGS sequence"/>
</dbReference>
<reference evidence="2" key="1">
    <citation type="journal article" date="2014" name="Int. J. Syst. Evol. Microbiol.">
        <title>Complete genome sequence of Corynebacterium casei LMG S-19264T (=DSM 44701T), isolated from a smear-ripened cheese.</title>
        <authorList>
            <consortium name="US DOE Joint Genome Institute (JGI-PGF)"/>
            <person name="Walter F."/>
            <person name="Albersmeier A."/>
            <person name="Kalinowski J."/>
            <person name="Ruckert C."/>
        </authorList>
    </citation>
    <scope>NUCLEOTIDE SEQUENCE</scope>
    <source>
        <strain evidence="2">JCM 3276</strain>
    </source>
</reference>
<protein>
    <recommendedName>
        <fullName evidence="4">DUF3017 domain-containing protein</fullName>
    </recommendedName>
</protein>
<dbReference type="EMBL" id="BMRB01000001">
    <property type="protein sequence ID" value="GGS23929.1"/>
    <property type="molecule type" value="Genomic_DNA"/>
</dbReference>
<evidence type="ECO:0008006" key="4">
    <source>
        <dbReference type="Google" id="ProtNLM"/>
    </source>
</evidence>
<reference evidence="2" key="2">
    <citation type="submission" date="2020-09" db="EMBL/GenBank/DDBJ databases">
        <authorList>
            <person name="Sun Q."/>
            <person name="Ohkuma M."/>
        </authorList>
    </citation>
    <scope>NUCLEOTIDE SEQUENCE</scope>
    <source>
        <strain evidence="2">JCM 3276</strain>
    </source>
</reference>
<feature type="transmembrane region" description="Helical" evidence="1">
    <location>
        <begin position="46"/>
        <end position="64"/>
    </location>
</feature>
<dbReference type="AlphaFoldDB" id="A0A918G9D6"/>
<comment type="caution">
    <text evidence="2">The sequence shown here is derived from an EMBL/GenBank/DDBJ whole genome shotgun (WGS) entry which is preliminary data.</text>
</comment>
<feature type="transmembrane region" description="Helical" evidence="1">
    <location>
        <begin position="18"/>
        <end position="40"/>
    </location>
</feature>
<keyword evidence="1" id="KW-0472">Membrane</keyword>
<accession>A0A918G9D6</accession>
<evidence type="ECO:0000313" key="3">
    <source>
        <dbReference type="Proteomes" id="UP000660680"/>
    </source>
</evidence>
<organism evidence="2 3">
    <name type="scientific">Actinokineospora fastidiosa</name>
    <dbReference type="NCBI Taxonomy" id="1816"/>
    <lineage>
        <taxon>Bacteria</taxon>
        <taxon>Bacillati</taxon>
        <taxon>Actinomycetota</taxon>
        <taxon>Actinomycetes</taxon>
        <taxon>Pseudonocardiales</taxon>
        <taxon>Pseudonocardiaceae</taxon>
        <taxon>Actinokineospora</taxon>
    </lineage>
</organism>
<sequence>MSEPVGGRGEPPRTRHPALVHLPFVLVMAVVAVGLVRISMYHWREGSVWIGLALLLAAGLRALLRDEQAGLVAIRGRAVDVLTYAAFGTMVIAVAVTIEGGPLN</sequence>
<proteinExistence type="predicted"/>
<dbReference type="InterPro" id="IPR021385">
    <property type="entry name" value="DUF3017"/>
</dbReference>
<dbReference type="Pfam" id="PF11222">
    <property type="entry name" value="DUF3017"/>
    <property type="match status" value="1"/>
</dbReference>
<evidence type="ECO:0000256" key="1">
    <source>
        <dbReference type="SAM" id="Phobius"/>
    </source>
</evidence>